<comment type="caution">
    <text evidence="1">The sequence shown here is derived from an EMBL/GenBank/DDBJ whole genome shotgun (WGS) entry which is preliminary data.</text>
</comment>
<reference evidence="1 2" key="1">
    <citation type="journal article" date="2019" name="Environ. Microbiol.">
        <title>At the nexus of three kingdoms: the genome of the mycorrhizal fungus Gigaspora margarita provides insights into plant, endobacterial and fungal interactions.</title>
        <authorList>
            <person name="Venice F."/>
            <person name="Ghignone S."/>
            <person name="Salvioli di Fossalunga A."/>
            <person name="Amselem J."/>
            <person name="Novero M."/>
            <person name="Xianan X."/>
            <person name="Sedzielewska Toro K."/>
            <person name="Morin E."/>
            <person name="Lipzen A."/>
            <person name="Grigoriev I.V."/>
            <person name="Henrissat B."/>
            <person name="Martin F.M."/>
            <person name="Bonfante P."/>
        </authorList>
    </citation>
    <scope>NUCLEOTIDE SEQUENCE [LARGE SCALE GENOMIC DNA]</scope>
    <source>
        <strain evidence="1 2">BEG34</strain>
    </source>
</reference>
<dbReference type="Proteomes" id="UP000439903">
    <property type="component" value="Unassembled WGS sequence"/>
</dbReference>
<accession>A0A8H3X505</accession>
<evidence type="ECO:0000313" key="2">
    <source>
        <dbReference type="Proteomes" id="UP000439903"/>
    </source>
</evidence>
<dbReference type="AlphaFoldDB" id="A0A8H3X505"/>
<gene>
    <name evidence="1" type="ORF">F8M41_007382</name>
</gene>
<dbReference type="EMBL" id="WTPW01001744">
    <property type="protein sequence ID" value="KAF0416735.1"/>
    <property type="molecule type" value="Genomic_DNA"/>
</dbReference>
<sequence>MLAKLKAQIERAEIQGTYTVSSCSIIYSPTQQQSQVLLIEGTKQISEAQRLHLQLSSFIEELQQEGISERQIKEPYGVTWEEKTKSMEKRSKRLS</sequence>
<keyword evidence="2" id="KW-1185">Reference proteome</keyword>
<evidence type="ECO:0000313" key="1">
    <source>
        <dbReference type="EMBL" id="KAF0416735.1"/>
    </source>
</evidence>
<proteinExistence type="predicted"/>
<dbReference type="OrthoDB" id="2485579at2759"/>
<name>A0A8H3X505_GIGMA</name>
<organism evidence="1 2">
    <name type="scientific">Gigaspora margarita</name>
    <dbReference type="NCBI Taxonomy" id="4874"/>
    <lineage>
        <taxon>Eukaryota</taxon>
        <taxon>Fungi</taxon>
        <taxon>Fungi incertae sedis</taxon>
        <taxon>Mucoromycota</taxon>
        <taxon>Glomeromycotina</taxon>
        <taxon>Glomeromycetes</taxon>
        <taxon>Diversisporales</taxon>
        <taxon>Gigasporaceae</taxon>
        <taxon>Gigaspora</taxon>
    </lineage>
</organism>
<protein>
    <submittedName>
        <fullName evidence="1">Uncharacterized protein</fullName>
    </submittedName>
</protein>